<feature type="chain" id="PRO_5038721661" description="CobQ/CobB/MinD/ParA nucleotide binding domain-containing protein" evidence="4">
    <location>
        <begin position="21"/>
        <end position="496"/>
    </location>
</feature>
<protein>
    <recommendedName>
        <fullName evidence="5">CobQ/CobB/MinD/ParA nucleotide binding domain-containing protein</fullName>
    </recommendedName>
</protein>
<dbReference type="AlphaFoldDB" id="A0A511FHG1"/>
<dbReference type="PANTHER" id="PTHR43384:SF6">
    <property type="entry name" value="SEPTUM SITE-DETERMINING PROTEIN MIND HOMOLOG, CHLOROPLASTIC"/>
    <property type="match status" value="1"/>
</dbReference>
<dbReference type="Proteomes" id="UP000321723">
    <property type="component" value="Unassembled WGS sequence"/>
</dbReference>
<feature type="region of interest" description="Disordered" evidence="3">
    <location>
        <begin position="164"/>
        <end position="208"/>
    </location>
</feature>
<feature type="domain" description="CobQ/CobB/MinD/ParA nucleotide binding" evidence="5">
    <location>
        <begin position="224"/>
        <end position="414"/>
    </location>
</feature>
<keyword evidence="4" id="KW-0732">Signal</keyword>
<name>A0A511FHG1_9CELL</name>
<organism evidence="6 7">
    <name type="scientific">Cellulomonas hominis</name>
    <dbReference type="NCBI Taxonomy" id="156981"/>
    <lineage>
        <taxon>Bacteria</taxon>
        <taxon>Bacillati</taxon>
        <taxon>Actinomycetota</taxon>
        <taxon>Actinomycetes</taxon>
        <taxon>Micrococcales</taxon>
        <taxon>Cellulomonadaceae</taxon>
        <taxon>Cellulomonas</taxon>
    </lineage>
</organism>
<dbReference type="GO" id="GO:0051782">
    <property type="term" value="P:negative regulation of cell division"/>
    <property type="evidence" value="ECO:0007669"/>
    <property type="project" value="TreeGrafter"/>
</dbReference>
<dbReference type="GO" id="GO:0005524">
    <property type="term" value="F:ATP binding"/>
    <property type="evidence" value="ECO:0007669"/>
    <property type="project" value="UniProtKB-KW"/>
</dbReference>
<reference evidence="6 7" key="1">
    <citation type="submission" date="2019-07" db="EMBL/GenBank/DDBJ databases">
        <title>Whole genome shotgun sequence of Cellulomonas hominis NBRC 16055.</title>
        <authorList>
            <person name="Hosoyama A."/>
            <person name="Uohara A."/>
            <person name="Ohji S."/>
            <person name="Ichikawa N."/>
        </authorList>
    </citation>
    <scope>NUCLEOTIDE SEQUENCE [LARGE SCALE GENOMIC DNA]</scope>
    <source>
        <strain evidence="6 7">NBRC 16055</strain>
    </source>
</reference>
<evidence type="ECO:0000256" key="4">
    <source>
        <dbReference type="SAM" id="SignalP"/>
    </source>
</evidence>
<sequence length="496" mass="51365">MTTFPTSPVVGLLHLPSLHAALEACGVASVGGPDFRTAATAITTAGRAHPELALIVGDYAGPGQTPWLEKWVTRPRAAIVQLDPVAAGLGPVPSPIGGNTARAKRFAAPVMVAELLAEVGVACPEPLRDAFVAPDGVVMVAEPPQATPAADPATMPAASGLAPASLDAAPAPAAPAPAPARTAVRTPPAVHQPDSAPTPAASQATARATVPTPVAGAHTVLPIAGKGGVGKTTYALALGERAARLAKLRVAVLDGNRGQGDLRGYLRLSRAPLPTVYDVAAGAPAESVLVLPDQIAAYRPAGLERIHFAVALAPLDGMADRDVVTSAVYSEVLQAARSMADLVVVDTQIAESDDTSGLFDDVWVPALEQYAHMVGITNLVPVSIDNLSSRIRSFRDAGVDVDNISIVLNDVPAEIDYPQQRTMDHLGKLGWVRGRVMRDPAIIAATNAGEVPWDHPVLAPVLDQVLFAVTGLEEFAPKDVEVKTAKRRRGFLGLGR</sequence>
<dbReference type="SUPFAM" id="SSF52540">
    <property type="entry name" value="P-loop containing nucleoside triphosphate hydrolases"/>
    <property type="match status" value="1"/>
</dbReference>
<feature type="compositionally biased region" description="Low complexity" evidence="3">
    <location>
        <begin position="179"/>
        <end position="189"/>
    </location>
</feature>
<evidence type="ECO:0000259" key="5">
    <source>
        <dbReference type="Pfam" id="PF01656"/>
    </source>
</evidence>
<dbReference type="EMBL" id="BJVQ01000048">
    <property type="protein sequence ID" value="GEL47777.1"/>
    <property type="molecule type" value="Genomic_DNA"/>
</dbReference>
<dbReference type="GO" id="GO:0009898">
    <property type="term" value="C:cytoplasmic side of plasma membrane"/>
    <property type="evidence" value="ECO:0007669"/>
    <property type="project" value="TreeGrafter"/>
</dbReference>
<comment type="caution">
    <text evidence="6">The sequence shown here is derived from an EMBL/GenBank/DDBJ whole genome shotgun (WGS) entry which is preliminary data.</text>
</comment>
<accession>A0A511FHG1</accession>
<dbReference type="GO" id="GO:0016887">
    <property type="term" value="F:ATP hydrolysis activity"/>
    <property type="evidence" value="ECO:0007669"/>
    <property type="project" value="TreeGrafter"/>
</dbReference>
<evidence type="ECO:0000256" key="2">
    <source>
        <dbReference type="ARBA" id="ARBA00022840"/>
    </source>
</evidence>
<dbReference type="PANTHER" id="PTHR43384">
    <property type="entry name" value="SEPTUM SITE-DETERMINING PROTEIN MIND HOMOLOG, CHLOROPLASTIC-RELATED"/>
    <property type="match status" value="1"/>
</dbReference>
<dbReference type="GO" id="GO:0005829">
    <property type="term" value="C:cytosol"/>
    <property type="evidence" value="ECO:0007669"/>
    <property type="project" value="TreeGrafter"/>
</dbReference>
<dbReference type="Gene3D" id="3.40.50.300">
    <property type="entry name" value="P-loop containing nucleotide triphosphate hydrolases"/>
    <property type="match status" value="1"/>
</dbReference>
<evidence type="ECO:0000313" key="7">
    <source>
        <dbReference type="Proteomes" id="UP000321723"/>
    </source>
</evidence>
<evidence type="ECO:0000256" key="3">
    <source>
        <dbReference type="SAM" id="MobiDB-lite"/>
    </source>
</evidence>
<feature type="compositionally biased region" description="Low complexity" evidence="3">
    <location>
        <begin position="197"/>
        <end position="208"/>
    </location>
</feature>
<evidence type="ECO:0000313" key="6">
    <source>
        <dbReference type="EMBL" id="GEL47777.1"/>
    </source>
</evidence>
<keyword evidence="2" id="KW-0067">ATP-binding</keyword>
<keyword evidence="1" id="KW-0547">Nucleotide-binding</keyword>
<proteinExistence type="predicted"/>
<dbReference type="Pfam" id="PF01656">
    <property type="entry name" value="CbiA"/>
    <property type="match status" value="1"/>
</dbReference>
<gene>
    <name evidence="6" type="ORF">CHO01_28930</name>
</gene>
<dbReference type="InterPro" id="IPR002586">
    <property type="entry name" value="CobQ/CobB/MinD/ParA_Nub-bd_dom"/>
</dbReference>
<dbReference type="InterPro" id="IPR050625">
    <property type="entry name" value="ParA/MinD_ATPase"/>
</dbReference>
<evidence type="ECO:0000256" key="1">
    <source>
        <dbReference type="ARBA" id="ARBA00022741"/>
    </source>
</evidence>
<dbReference type="InterPro" id="IPR027417">
    <property type="entry name" value="P-loop_NTPase"/>
</dbReference>
<keyword evidence="7" id="KW-1185">Reference proteome</keyword>
<feature type="signal peptide" evidence="4">
    <location>
        <begin position="1"/>
        <end position="20"/>
    </location>
</feature>